<feature type="domain" description="NodB homology" evidence="2">
    <location>
        <begin position="108"/>
        <end position="352"/>
    </location>
</feature>
<dbReference type="NCBIfam" id="NF011176">
    <property type="entry name" value="PRK14581.1"/>
    <property type="match status" value="1"/>
</dbReference>
<dbReference type="EC" id="3.5.1.-" evidence="3"/>
<dbReference type="Gene3D" id="3.20.20.370">
    <property type="entry name" value="Glycoside hydrolase/deacetylase"/>
    <property type="match status" value="1"/>
</dbReference>
<dbReference type="GO" id="GO:0043708">
    <property type="term" value="P:cell adhesion involved in biofilm formation"/>
    <property type="evidence" value="ECO:0007669"/>
    <property type="project" value="InterPro"/>
</dbReference>
<dbReference type="Pfam" id="PF14883">
    <property type="entry name" value="GHL13"/>
    <property type="match status" value="1"/>
</dbReference>
<dbReference type="Gene3D" id="3.20.20.80">
    <property type="entry name" value="Glycosidases"/>
    <property type="match status" value="1"/>
</dbReference>
<gene>
    <name evidence="3" type="primary">hmsF</name>
    <name evidence="3" type="ORF">ERS137941_03524</name>
</gene>
<dbReference type="InterPro" id="IPR023854">
    <property type="entry name" value="PGA_deacetylase_PgaB"/>
</dbReference>
<dbReference type="EMBL" id="CGBR01000033">
    <property type="protein sequence ID" value="CFQ72053.1"/>
    <property type="molecule type" value="Genomic_DNA"/>
</dbReference>
<dbReference type="PROSITE" id="PS51677">
    <property type="entry name" value="NODB"/>
    <property type="match status" value="1"/>
</dbReference>
<dbReference type="NCBIfam" id="TIGR03938">
    <property type="entry name" value="deacetyl_PgaB"/>
    <property type="match status" value="1"/>
</dbReference>
<evidence type="ECO:0000313" key="4">
    <source>
        <dbReference type="Proteomes" id="UP000048841"/>
    </source>
</evidence>
<dbReference type="NCBIfam" id="NF011177">
    <property type="entry name" value="PRK14582.1"/>
    <property type="match status" value="1"/>
</dbReference>
<sequence length="674" mass="76779">MAKILFFIRILVVGMITLLASVCYAEKPVFVPPAERALPLSERPWQKNTFVVIAYHDVEDESADQRYLSVRSSALSEQLAWLKDNRYNVVSVDQILAAHNGGTPLPNKAVLLTFDDGYSSFYNRVYPFLEANNLSAVLAPVGTWIDTPPNKKVDFGGLSTDRDRFLTWKQITEMSKSKLIEIGAHTYASHYGVIANPQGNTEPAAANLIYDPKTKKYETEAAFKQRMEKDISLITERIIKATGKQPRVWVWPYGAPNGTVLNILRQHGYQMAMTLEPGIGNVNDLMNIPRILISNNPSLKDFAQLVTSVQEKDIMRVAHVDLDYLYDPDPAQEKENLDKLVQRISDLRVTTVFLQAFSDPKGDGNIRQVYFPNRWIPMRQDLFNRVAWQLASRPDVDVYAWMPVLAFEMDSSLPRIQRIDPKTGKTSIDPDQYRRLSPFNPEVRQRIIDIYRDMAYSAPIDGILYHDDAVMSDFEDASPDAIRAYEKAGFPGSIAEIRKDPETMARWTRYKSKYLVDFTNELTRQVRDIRGPQVKSARNIFAMPILEPESEAWFAQNLDDFLANYDWVAPMAMPLMEKVPLSESNEWLAQLVNKVAQRPGALNKTVFELQSKDWTKPEGSNAISGPILAGWMRQLQLNGAQNFGYYPDNFITGEPPLKDVRPVLSSAWYPLYDR</sequence>
<evidence type="ECO:0000313" key="3">
    <source>
        <dbReference type="EMBL" id="CFQ72053.1"/>
    </source>
</evidence>
<dbReference type="InterPro" id="IPR032772">
    <property type="entry name" value="PGA_deacetylase_PgaB_C"/>
</dbReference>
<dbReference type="InterPro" id="IPR002509">
    <property type="entry name" value="NODB_dom"/>
</dbReference>
<organism evidence="3 4">
    <name type="scientific">Yersinia enterocolitica</name>
    <dbReference type="NCBI Taxonomy" id="630"/>
    <lineage>
        <taxon>Bacteria</taxon>
        <taxon>Pseudomonadati</taxon>
        <taxon>Pseudomonadota</taxon>
        <taxon>Gammaproteobacteria</taxon>
        <taxon>Enterobacterales</taxon>
        <taxon>Yersiniaceae</taxon>
        <taxon>Yersinia</taxon>
    </lineage>
</organism>
<dbReference type="CDD" id="cd10964">
    <property type="entry name" value="CE4_PgaB_5s"/>
    <property type="match status" value="1"/>
</dbReference>
<dbReference type="InterPro" id="IPR011330">
    <property type="entry name" value="Glyco_hydro/deAcase_b/a-brl"/>
</dbReference>
<proteinExistence type="predicted"/>
<dbReference type="AlphaFoldDB" id="A0A0H5HC36"/>
<name>A0A0H5HC36_YEREN</name>
<protein>
    <submittedName>
        <fullName evidence="3">Outer membrane N-deacetylase</fullName>
        <ecNumber evidence="3">3.5.1.-</ecNumber>
    </submittedName>
</protein>
<accession>A0A0H5HC36</accession>
<keyword evidence="1" id="KW-0732">Signal</keyword>
<dbReference type="GO" id="GO:0016810">
    <property type="term" value="F:hydrolase activity, acting on carbon-nitrogen (but not peptide) bonds"/>
    <property type="evidence" value="ECO:0007669"/>
    <property type="project" value="InterPro"/>
</dbReference>
<evidence type="ECO:0000259" key="2">
    <source>
        <dbReference type="PROSITE" id="PS51677"/>
    </source>
</evidence>
<dbReference type="Pfam" id="PF01522">
    <property type="entry name" value="Polysacc_deac_1"/>
    <property type="match status" value="1"/>
</dbReference>
<dbReference type="InterPro" id="IPR051398">
    <property type="entry name" value="Polysacch_Deacetylase"/>
</dbReference>
<dbReference type="SUPFAM" id="SSF88713">
    <property type="entry name" value="Glycoside hydrolase/deacetylase"/>
    <property type="match status" value="1"/>
</dbReference>
<evidence type="ECO:0000256" key="1">
    <source>
        <dbReference type="ARBA" id="ARBA00022729"/>
    </source>
</evidence>
<dbReference type="GO" id="GO:0005975">
    <property type="term" value="P:carbohydrate metabolic process"/>
    <property type="evidence" value="ECO:0007669"/>
    <property type="project" value="InterPro"/>
</dbReference>
<dbReference type="Proteomes" id="UP000048841">
    <property type="component" value="Unassembled WGS sequence"/>
</dbReference>
<dbReference type="PANTHER" id="PTHR34216:SF7">
    <property type="entry name" value="POLY-BETA-1,6-N-ACETYL-D-GLUCOSAMINE N-DEACETYLASE"/>
    <property type="match status" value="1"/>
</dbReference>
<dbReference type="RefSeq" id="WP_038892567.1">
    <property type="nucleotide sequence ID" value="NZ_CGBR01000033.1"/>
</dbReference>
<dbReference type="PANTHER" id="PTHR34216">
    <property type="match status" value="1"/>
</dbReference>
<reference evidence="3 4" key="1">
    <citation type="submission" date="2015-03" db="EMBL/GenBank/DDBJ databases">
        <authorList>
            <person name="Murphy D."/>
        </authorList>
    </citation>
    <scope>NUCLEOTIDE SEQUENCE [LARGE SCALE GENOMIC DNA]</scope>
    <source>
        <strain evidence="3 4">IP26249</strain>
    </source>
</reference>
<keyword evidence="3" id="KW-0378">Hydrolase</keyword>